<dbReference type="OrthoDB" id="9808604at2"/>
<dbReference type="GO" id="GO:0000917">
    <property type="term" value="P:division septum assembly"/>
    <property type="evidence" value="ECO:0007669"/>
    <property type="project" value="UniProtKB-KW"/>
</dbReference>
<dbReference type="GO" id="GO:0005829">
    <property type="term" value="C:cytosol"/>
    <property type="evidence" value="ECO:0007669"/>
    <property type="project" value="TreeGrafter"/>
</dbReference>
<dbReference type="InterPro" id="IPR053712">
    <property type="entry name" value="Bac_CellDiv_Activator"/>
</dbReference>
<keyword evidence="4 10" id="KW-0132">Cell division</keyword>
<keyword evidence="5" id="KW-0717">Septation</keyword>
<dbReference type="GO" id="GO:0000921">
    <property type="term" value="P:septin ring assembly"/>
    <property type="evidence" value="ECO:0007669"/>
    <property type="project" value="TreeGrafter"/>
</dbReference>
<evidence type="ECO:0000256" key="2">
    <source>
        <dbReference type="ARBA" id="ARBA00015195"/>
    </source>
</evidence>
<comment type="subunit">
    <text evidence="8">Homodimer. Interacts with FtsZ.</text>
</comment>
<keyword evidence="3" id="KW-0963">Cytoplasm</keyword>
<dbReference type="InterPro" id="IPR036192">
    <property type="entry name" value="Cell_div_ZapA-like_sf"/>
</dbReference>
<evidence type="ECO:0000256" key="6">
    <source>
        <dbReference type="ARBA" id="ARBA00023306"/>
    </source>
</evidence>
<dbReference type="GO" id="GO:0032153">
    <property type="term" value="C:cell division site"/>
    <property type="evidence" value="ECO:0007669"/>
    <property type="project" value="TreeGrafter"/>
</dbReference>
<sequence>MLSLSRGSYKVSEEVFKTTVHIYGEPYTIKSPVPPQQVRKLAGMIDERMQDIARKANHLSVSKVAVLVAFHLAHDLAKLQEDYDDLIKLLEDSGSSK</sequence>
<proteinExistence type="predicted"/>
<dbReference type="Proteomes" id="UP000430670">
    <property type="component" value="Unassembled WGS sequence"/>
</dbReference>
<reference evidence="10 11" key="1">
    <citation type="submission" date="2019-11" db="EMBL/GenBank/DDBJ databases">
        <title>Whole-genome sequence of a the green, strictly anaerobic photosynthetic bacterium Heliobacillus mobilis DSM 6151.</title>
        <authorList>
            <person name="Kyndt J.A."/>
            <person name="Meyer T.E."/>
        </authorList>
    </citation>
    <scope>NUCLEOTIDE SEQUENCE [LARGE SCALE GENOMIC DNA]</scope>
    <source>
        <strain evidence="10 11">DSM 6151</strain>
    </source>
</reference>
<dbReference type="PANTHER" id="PTHR34981">
    <property type="entry name" value="CELL DIVISION PROTEIN ZAPA"/>
    <property type="match status" value="1"/>
</dbReference>
<name>A0A6I3SN27_HELMO</name>
<protein>
    <recommendedName>
        <fullName evidence="2">Cell division protein ZapA</fullName>
    </recommendedName>
    <alternativeName>
        <fullName evidence="9">Z ring-associated protein ZapA</fullName>
    </alternativeName>
</protein>
<dbReference type="PANTHER" id="PTHR34981:SF1">
    <property type="entry name" value="CELL DIVISION PROTEIN ZAPA"/>
    <property type="match status" value="1"/>
</dbReference>
<organism evidence="10 11">
    <name type="scientific">Heliobacterium mobile</name>
    <name type="common">Heliobacillus mobilis</name>
    <dbReference type="NCBI Taxonomy" id="28064"/>
    <lineage>
        <taxon>Bacteria</taxon>
        <taxon>Bacillati</taxon>
        <taxon>Bacillota</taxon>
        <taxon>Clostridia</taxon>
        <taxon>Eubacteriales</taxon>
        <taxon>Heliobacteriaceae</taxon>
        <taxon>Heliobacterium</taxon>
    </lineage>
</organism>
<evidence type="ECO:0000256" key="3">
    <source>
        <dbReference type="ARBA" id="ARBA00022490"/>
    </source>
</evidence>
<evidence type="ECO:0000256" key="8">
    <source>
        <dbReference type="ARBA" id="ARBA00026068"/>
    </source>
</evidence>
<dbReference type="EMBL" id="WNKU01000024">
    <property type="protein sequence ID" value="MTV50411.1"/>
    <property type="molecule type" value="Genomic_DNA"/>
</dbReference>
<dbReference type="AlphaFoldDB" id="A0A6I3SN27"/>
<accession>A0A6I3SN27</accession>
<keyword evidence="11" id="KW-1185">Reference proteome</keyword>
<evidence type="ECO:0000256" key="5">
    <source>
        <dbReference type="ARBA" id="ARBA00023210"/>
    </source>
</evidence>
<comment type="subcellular location">
    <subcellularLocation>
        <location evidence="1">Cytoplasm</location>
    </subcellularLocation>
</comment>
<comment type="caution">
    <text evidence="10">The sequence shown here is derived from an EMBL/GenBank/DDBJ whole genome shotgun (WGS) entry which is preliminary data.</text>
</comment>
<gene>
    <name evidence="10" type="primary">zapA</name>
    <name evidence="10" type="ORF">GJ688_15710</name>
</gene>
<keyword evidence="6" id="KW-0131">Cell cycle</keyword>
<evidence type="ECO:0000256" key="7">
    <source>
        <dbReference type="ARBA" id="ARBA00024910"/>
    </source>
</evidence>
<evidence type="ECO:0000256" key="4">
    <source>
        <dbReference type="ARBA" id="ARBA00022618"/>
    </source>
</evidence>
<dbReference type="GO" id="GO:0043093">
    <property type="term" value="P:FtsZ-dependent cytokinesis"/>
    <property type="evidence" value="ECO:0007669"/>
    <property type="project" value="TreeGrafter"/>
</dbReference>
<dbReference type="Pfam" id="PF05164">
    <property type="entry name" value="ZapA"/>
    <property type="match status" value="1"/>
</dbReference>
<dbReference type="GO" id="GO:0030428">
    <property type="term" value="C:cell septum"/>
    <property type="evidence" value="ECO:0007669"/>
    <property type="project" value="TreeGrafter"/>
</dbReference>
<dbReference type="Gene3D" id="6.10.250.790">
    <property type="match status" value="1"/>
</dbReference>
<dbReference type="InterPro" id="IPR007838">
    <property type="entry name" value="Cell_div_ZapA-like"/>
</dbReference>
<evidence type="ECO:0000313" key="10">
    <source>
        <dbReference type="EMBL" id="MTV50411.1"/>
    </source>
</evidence>
<evidence type="ECO:0000313" key="11">
    <source>
        <dbReference type="Proteomes" id="UP000430670"/>
    </source>
</evidence>
<evidence type="ECO:0000256" key="9">
    <source>
        <dbReference type="ARBA" id="ARBA00033158"/>
    </source>
</evidence>
<comment type="function">
    <text evidence="7">Activator of cell division through the inhibition of FtsZ GTPase activity, therefore promoting FtsZ assembly into bundles of protofilaments necessary for the formation of the division Z ring. It is recruited early at mid-cell but it is not essential for cell division.</text>
</comment>
<dbReference type="SUPFAM" id="SSF102829">
    <property type="entry name" value="Cell division protein ZapA-like"/>
    <property type="match status" value="1"/>
</dbReference>
<evidence type="ECO:0000256" key="1">
    <source>
        <dbReference type="ARBA" id="ARBA00004496"/>
    </source>
</evidence>